<dbReference type="SUPFAM" id="SSF64356">
    <property type="entry name" value="SNARE-like"/>
    <property type="match status" value="1"/>
</dbReference>
<dbReference type="SUPFAM" id="SSF49447">
    <property type="entry name" value="Second domain of Mu2 adaptin subunit (ap50) of ap2 adaptor"/>
    <property type="match status" value="1"/>
</dbReference>
<feature type="compositionally biased region" description="Polar residues" evidence="6">
    <location>
        <begin position="346"/>
        <end position="361"/>
    </location>
</feature>
<accession>A0A3N4HI96</accession>
<dbReference type="CDD" id="cd14837">
    <property type="entry name" value="AP3_Mu_N"/>
    <property type="match status" value="1"/>
</dbReference>
<feature type="region of interest" description="Disordered" evidence="6">
    <location>
        <begin position="422"/>
        <end position="441"/>
    </location>
</feature>
<protein>
    <recommendedName>
        <fullName evidence="7">MHD domain-containing protein</fullName>
    </recommendedName>
</protein>
<proteinExistence type="inferred from homology"/>
<dbReference type="Gene3D" id="3.30.450.60">
    <property type="match status" value="1"/>
</dbReference>
<dbReference type="PANTHER" id="PTHR10529">
    <property type="entry name" value="AP COMPLEX SUBUNIT MU"/>
    <property type="match status" value="1"/>
</dbReference>
<dbReference type="InterPro" id="IPR036168">
    <property type="entry name" value="AP2_Mu_C_sf"/>
</dbReference>
<dbReference type="STRING" id="1160509.A0A3N4HI96"/>
<evidence type="ECO:0000259" key="7">
    <source>
        <dbReference type="PROSITE" id="PS51072"/>
    </source>
</evidence>
<keyword evidence="3 5" id="KW-0653">Protein transport</keyword>
<feature type="compositionally biased region" description="Low complexity" evidence="6">
    <location>
        <begin position="324"/>
        <end position="345"/>
    </location>
</feature>
<dbReference type="InterPro" id="IPR011012">
    <property type="entry name" value="Longin-like_dom_sf"/>
</dbReference>
<evidence type="ECO:0000256" key="6">
    <source>
        <dbReference type="SAM" id="MobiDB-lite"/>
    </source>
</evidence>
<feature type="domain" description="MHD" evidence="7">
    <location>
        <begin position="185"/>
        <end position="538"/>
    </location>
</feature>
<keyword evidence="4" id="KW-0472">Membrane</keyword>
<organism evidence="8 9">
    <name type="scientific">Ascobolus immersus RN42</name>
    <dbReference type="NCBI Taxonomy" id="1160509"/>
    <lineage>
        <taxon>Eukaryota</taxon>
        <taxon>Fungi</taxon>
        <taxon>Dikarya</taxon>
        <taxon>Ascomycota</taxon>
        <taxon>Pezizomycotina</taxon>
        <taxon>Pezizomycetes</taxon>
        <taxon>Pezizales</taxon>
        <taxon>Ascobolaceae</taxon>
        <taxon>Ascobolus</taxon>
    </lineage>
</organism>
<sequence length="539" mass="56789">MGTIDALYIYDTLTSTPLLQHHWRRPSTSPSHLLSTYTATPTPRPSVLYLTTLTPPTILFNILHNSLLFLIPSTTEIEPLLVLEFLHRLVDVLEDYFGAPLLPAKLEANYETVILLLTEMCDDGLIFTTESNALRDVVTPPSLMGKLVGAVTGLPSSSLPSLTPTTNSTTLSTIPWRRSHVKHLTPELYVDLIELLTATFAPSGLPLAAHASGTIAFTSKISGVPDLTMTLSSPGSNRSISNAGLTNPCFHPCVRLSRWKSHPGELSFVPPDGKFVLATYEVDLMPQAGAAVHMPVSVEVNTNLGPEGREFEVKAFINSSVFSSSSSSMPGFGSSKHSSSSARFGTSPSFTAQAQGSTSNPSVEDVVITIPLPRTVKALANVRVGKGEYGHEPGGDVVWRIPAGVGSAVFRAEVVLKAWADNSDSDEEGQEGGDLLGSGTGFGEYSSTASGGKAGKEGKEGKGVEGPSAGASSRKGHSAKASVGMPRCALVAFSVKGWVASGVKVESLKVVGGKGVGEGVRPYKGVKYLSRAEGVVVRC</sequence>
<keyword evidence="2 5" id="KW-0813">Transport</keyword>
<dbReference type="EMBL" id="ML119814">
    <property type="protein sequence ID" value="RPA73649.1"/>
    <property type="molecule type" value="Genomic_DNA"/>
</dbReference>
<feature type="compositionally biased region" description="Basic and acidic residues" evidence="6">
    <location>
        <begin position="454"/>
        <end position="463"/>
    </location>
</feature>
<dbReference type="InterPro" id="IPR028565">
    <property type="entry name" value="MHD"/>
</dbReference>
<feature type="region of interest" description="Disordered" evidence="6">
    <location>
        <begin position="446"/>
        <end position="478"/>
    </location>
</feature>
<comment type="subcellular location">
    <subcellularLocation>
        <location evidence="1">Endomembrane system</location>
    </subcellularLocation>
</comment>
<evidence type="ECO:0000256" key="1">
    <source>
        <dbReference type="ARBA" id="ARBA00004308"/>
    </source>
</evidence>
<dbReference type="PIRSF" id="PIRSF005992">
    <property type="entry name" value="Clathrin_mu"/>
    <property type="match status" value="1"/>
</dbReference>
<evidence type="ECO:0000256" key="4">
    <source>
        <dbReference type="ARBA" id="ARBA00023136"/>
    </source>
</evidence>
<dbReference type="GO" id="GO:0012505">
    <property type="term" value="C:endomembrane system"/>
    <property type="evidence" value="ECO:0007669"/>
    <property type="project" value="UniProtKB-SubCell"/>
</dbReference>
<feature type="region of interest" description="Disordered" evidence="6">
    <location>
        <begin position="324"/>
        <end position="361"/>
    </location>
</feature>
<dbReference type="OrthoDB" id="870at2759"/>
<evidence type="ECO:0000256" key="2">
    <source>
        <dbReference type="ARBA" id="ARBA00022448"/>
    </source>
</evidence>
<dbReference type="GO" id="GO:0016192">
    <property type="term" value="P:vesicle-mediated transport"/>
    <property type="evidence" value="ECO:0007669"/>
    <property type="project" value="InterPro"/>
</dbReference>
<feature type="compositionally biased region" description="Gly residues" evidence="6">
    <location>
        <begin position="432"/>
        <end position="441"/>
    </location>
</feature>
<evidence type="ECO:0000313" key="8">
    <source>
        <dbReference type="EMBL" id="RPA73649.1"/>
    </source>
</evidence>
<dbReference type="Gene3D" id="2.60.40.1170">
    <property type="entry name" value="Mu homology domain, subdomain B"/>
    <property type="match status" value="1"/>
</dbReference>
<gene>
    <name evidence="8" type="ORF">BJ508DRAFT_366633</name>
</gene>
<dbReference type="Pfam" id="PF00928">
    <property type="entry name" value="Adap_comp_sub"/>
    <property type="match status" value="1"/>
</dbReference>
<dbReference type="GO" id="GO:0006886">
    <property type="term" value="P:intracellular protein transport"/>
    <property type="evidence" value="ECO:0007669"/>
    <property type="project" value="UniProtKB-UniRule"/>
</dbReference>
<dbReference type="AlphaFoldDB" id="A0A3N4HI96"/>
<dbReference type="PROSITE" id="PS51072">
    <property type="entry name" value="MHD"/>
    <property type="match status" value="1"/>
</dbReference>
<comment type="similarity">
    <text evidence="5">Belongs to the adaptor complexes medium subunit family.</text>
</comment>
<dbReference type="GO" id="GO:0030131">
    <property type="term" value="C:clathrin adaptor complex"/>
    <property type="evidence" value="ECO:0007669"/>
    <property type="project" value="UniProtKB-UniRule"/>
</dbReference>
<evidence type="ECO:0000256" key="5">
    <source>
        <dbReference type="PIRNR" id="PIRNR005992"/>
    </source>
</evidence>
<reference evidence="8 9" key="1">
    <citation type="journal article" date="2018" name="Nat. Ecol. Evol.">
        <title>Pezizomycetes genomes reveal the molecular basis of ectomycorrhizal truffle lifestyle.</title>
        <authorList>
            <person name="Murat C."/>
            <person name="Payen T."/>
            <person name="Noel B."/>
            <person name="Kuo A."/>
            <person name="Morin E."/>
            <person name="Chen J."/>
            <person name="Kohler A."/>
            <person name="Krizsan K."/>
            <person name="Balestrini R."/>
            <person name="Da Silva C."/>
            <person name="Montanini B."/>
            <person name="Hainaut M."/>
            <person name="Levati E."/>
            <person name="Barry K.W."/>
            <person name="Belfiori B."/>
            <person name="Cichocki N."/>
            <person name="Clum A."/>
            <person name="Dockter R.B."/>
            <person name="Fauchery L."/>
            <person name="Guy J."/>
            <person name="Iotti M."/>
            <person name="Le Tacon F."/>
            <person name="Lindquist E.A."/>
            <person name="Lipzen A."/>
            <person name="Malagnac F."/>
            <person name="Mello A."/>
            <person name="Molinier V."/>
            <person name="Miyauchi S."/>
            <person name="Poulain J."/>
            <person name="Riccioni C."/>
            <person name="Rubini A."/>
            <person name="Sitrit Y."/>
            <person name="Splivallo R."/>
            <person name="Traeger S."/>
            <person name="Wang M."/>
            <person name="Zifcakova L."/>
            <person name="Wipf D."/>
            <person name="Zambonelli A."/>
            <person name="Paolocci F."/>
            <person name="Nowrousian M."/>
            <person name="Ottonello S."/>
            <person name="Baldrian P."/>
            <person name="Spatafora J.W."/>
            <person name="Henrissat B."/>
            <person name="Nagy L.G."/>
            <person name="Aury J.M."/>
            <person name="Wincker P."/>
            <person name="Grigoriev I.V."/>
            <person name="Bonfante P."/>
            <person name="Martin F.M."/>
        </authorList>
    </citation>
    <scope>NUCLEOTIDE SEQUENCE [LARGE SCALE GENOMIC DNA]</scope>
    <source>
        <strain evidence="8 9">RN42</strain>
    </source>
</reference>
<dbReference type="Proteomes" id="UP000275078">
    <property type="component" value="Unassembled WGS sequence"/>
</dbReference>
<evidence type="ECO:0000313" key="9">
    <source>
        <dbReference type="Proteomes" id="UP000275078"/>
    </source>
</evidence>
<dbReference type="InterPro" id="IPR001392">
    <property type="entry name" value="Clathrin_mu"/>
</dbReference>
<keyword evidence="9" id="KW-1185">Reference proteome</keyword>
<dbReference type="InterPro" id="IPR050431">
    <property type="entry name" value="Adaptor_comp_med_subunit"/>
</dbReference>
<evidence type="ECO:0000256" key="3">
    <source>
        <dbReference type="ARBA" id="ARBA00022927"/>
    </source>
</evidence>
<name>A0A3N4HI96_ASCIM</name>